<dbReference type="Proteomes" id="UP000616724">
    <property type="component" value="Unassembled WGS sequence"/>
</dbReference>
<sequence length="196" mass="21374">MPARGLHGEAYRGHVFWDELFVLSWLSLCFPDITRGLLRYRWRRLPEARAAARAAGFAGAMFPWQSGSDGTEQTQTLHLNPASGHWLPDHSHLQRHVGLAIAYNVWHYHAATGDIAFLAEAGAEMLVEIARFFASLATLDPVSGRYEIRGVMGPDEYHESYPGAPSPGLDNTAPGCPSAWDATGYGSVAPTTAPNT</sequence>
<dbReference type="InterPro" id="IPR008928">
    <property type="entry name" value="6-hairpin_glycosidase_sf"/>
</dbReference>
<gene>
    <name evidence="2" type="ORF">Plo01_80020</name>
</gene>
<protein>
    <recommendedName>
        <fullName evidence="1">Glycoside hydrolase family 65 central catalytic domain-containing protein</fullName>
    </recommendedName>
</protein>
<dbReference type="RefSeq" id="WP_239317962.1">
    <property type="nucleotide sequence ID" value="NZ_BOOH01000085.1"/>
</dbReference>
<dbReference type="EMBL" id="BOOH01000085">
    <property type="protein sequence ID" value="GIH81573.1"/>
    <property type="molecule type" value="Genomic_DNA"/>
</dbReference>
<evidence type="ECO:0000313" key="3">
    <source>
        <dbReference type="Proteomes" id="UP000616724"/>
    </source>
</evidence>
<dbReference type="InterPro" id="IPR005195">
    <property type="entry name" value="Glyco_hydro_65_M"/>
</dbReference>
<evidence type="ECO:0000259" key="1">
    <source>
        <dbReference type="Pfam" id="PF03632"/>
    </source>
</evidence>
<reference evidence="2 3" key="1">
    <citation type="submission" date="2021-01" db="EMBL/GenBank/DDBJ databases">
        <title>Whole genome shotgun sequence of Planobispora longispora NBRC 13918.</title>
        <authorList>
            <person name="Komaki H."/>
            <person name="Tamura T."/>
        </authorList>
    </citation>
    <scope>NUCLEOTIDE SEQUENCE [LARGE SCALE GENOMIC DNA]</scope>
    <source>
        <strain evidence="2 3">NBRC 13918</strain>
    </source>
</reference>
<dbReference type="Gene3D" id="1.50.10.10">
    <property type="match status" value="1"/>
</dbReference>
<dbReference type="InterPro" id="IPR012341">
    <property type="entry name" value="6hp_glycosidase-like_sf"/>
</dbReference>
<proteinExistence type="predicted"/>
<dbReference type="GO" id="GO:0005975">
    <property type="term" value="P:carbohydrate metabolic process"/>
    <property type="evidence" value="ECO:0007669"/>
    <property type="project" value="InterPro"/>
</dbReference>
<dbReference type="PANTHER" id="PTHR11051">
    <property type="entry name" value="GLYCOSYL HYDROLASE-RELATED"/>
    <property type="match status" value="1"/>
</dbReference>
<organism evidence="2 3">
    <name type="scientific">Planobispora longispora</name>
    <dbReference type="NCBI Taxonomy" id="28887"/>
    <lineage>
        <taxon>Bacteria</taxon>
        <taxon>Bacillati</taxon>
        <taxon>Actinomycetota</taxon>
        <taxon>Actinomycetes</taxon>
        <taxon>Streptosporangiales</taxon>
        <taxon>Streptosporangiaceae</taxon>
        <taxon>Planobispora</taxon>
    </lineage>
</organism>
<name>A0A8J3WA70_9ACTN</name>
<dbReference type="GO" id="GO:0004553">
    <property type="term" value="F:hydrolase activity, hydrolyzing O-glycosyl compounds"/>
    <property type="evidence" value="ECO:0007669"/>
    <property type="project" value="TreeGrafter"/>
</dbReference>
<dbReference type="AlphaFoldDB" id="A0A8J3WA70"/>
<feature type="domain" description="Glycoside hydrolase family 65 central catalytic" evidence="1">
    <location>
        <begin position="2"/>
        <end position="159"/>
    </location>
</feature>
<dbReference type="PANTHER" id="PTHR11051:SF8">
    <property type="entry name" value="PROTEIN-GLUCOSYLGALACTOSYLHYDROXYLYSINE GLUCOSIDASE"/>
    <property type="match status" value="1"/>
</dbReference>
<comment type="caution">
    <text evidence="2">The sequence shown here is derived from an EMBL/GenBank/DDBJ whole genome shotgun (WGS) entry which is preliminary data.</text>
</comment>
<keyword evidence="3" id="KW-1185">Reference proteome</keyword>
<dbReference type="SUPFAM" id="SSF48208">
    <property type="entry name" value="Six-hairpin glycosidases"/>
    <property type="match status" value="1"/>
</dbReference>
<accession>A0A8J3WA70</accession>
<dbReference type="Pfam" id="PF03632">
    <property type="entry name" value="Glyco_hydro_65m"/>
    <property type="match status" value="1"/>
</dbReference>
<evidence type="ECO:0000313" key="2">
    <source>
        <dbReference type="EMBL" id="GIH81573.1"/>
    </source>
</evidence>